<dbReference type="OrthoDB" id="6159213at2759"/>
<reference evidence="2" key="1">
    <citation type="submission" date="2015-09" db="EMBL/GenBank/DDBJ databases">
        <title>De novo assembly of Pectinophora gossypiella (Pink Bollworm) gut transcriptome.</title>
        <authorList>
            <person name="Tassone E.E."/>
        </authorList>
    </citation>
    <scope>NUCLEOTIDE SEQUENCE</scope>
</reference>
<feature type="region of interest" description="Disordered" evidence="1">
    <location>
        <begin position="66"/>
        <end position="102"/>
    </location>
</feature>
<feature type="non-terminal residue" evidence="2">
    <location>
        <position position="1"/>
    </location>
</feature>
<organism evidence="2">
    <name type="scientific">Pectinophora gossypiella</name>
    <name type="common">Cotton pink bollworm</name>
    <name type="synonym">Depressaria gossypiella</name>
    <dbReference type="NCBI Taxonomy" id="13191"/>
    <lineage>
        <taxon>Eukaryota</taxon>
        <taxon>Metazoa</taxon>
        <taxon>Ecdysozoa</taxon>
        <taxon>Arthropoda</taxon>
        <taxon>Hexapoda</taxon>
        <taxon>Insecta</taxon>
        <taxon>Pterygota</taxon>
        <taxon>Neoptera</taxon>
        <taxon>Endopterygota</taxon>
        <taxon>Lepidoptera</taxon>
        <taxon>Glossata</taxon>
        <taxon>Ditrysia</taxon>
        <taxon>Gelechioidea</taxon>
        <taxon>Gelechiidae</taxon>
        <taxon>Apatetrinae</taxon>
        <taxon>Pectinophora</taxon>
    </lineage>
</organism>
<evidence type="ECO:0008006" key="3">
    <source>
        <dbReference type="Google" id="ProtNLM"/>
    </source>
</evidence>
<proteinExistence type="predicted"/>
<evidence type="ECO:0000256" key="1">
    <source>
        <dbReference type="SAM" id="MobiDB-lite"/>
    </source>
</evidence>
<evidence type="ECO:0000313" key="2">
    <source>
        <dbReference type="EMBL" id="JAT80912.1"/>
    </source>
</evidence>
<sequence>DAWIKTLNVRRAVRKSGAGSATPYRYDKQLSFLKRVIDFRDSPETFRNLNNDKYIVLGKSKSGQIEISRKEDDEDNDDVERDHNKRKATGSQDGGRKRKHPSLIEALANQPDQGNEGRLLTFFQSILPSLRLFDDDQTLEFQSGVIKLIQVIKRRTRCEDWPR</sequence>
<feature type="non-terminal residue" evidence="2">
    <location>
        <position position="163"/>
    </location>
</feature>
<protein>
    <recommendedName>
        <fullName evidence="3">BESS domain-containing protein</fullName>
    </recommendedName>
</protein>
<dbReference type="AlphaFoldDB" id="A0A1E1W1U4"/>
<accession>A0A1E1W1U4</accession>
<gene>
    <name evidence="2" type="ORF">g.3371</name>
</gene>
<dbReference type="EMBL" id="GDQN01010142">
    <property type="protein sequence ID" value="JAT80912.1"/>
    <property type="molecule type" value="Transcribed_RNA"/>
</dbReference>
<name>A0A1E1W1U4_PECGO</name>